<reference evidence="2" key="1">
    <citation type="journal article" date="2020" name="G3 (Bethesda)">
        <title>High-Quality Assemblies for Three Invasive Social Wasps from the &lt;i&gt;Vespula&lt;/i&gt; Genus.</title>
        <authorList>
            <person name="Harrop T.W.R."/>
            <person name="Guhlin J."/>
            <person name="McLaughlin G.M."/>
            <person name="Permina E."/>
            <person name="Stockwell P."/>
            <person name="Gilligan J."/>
            <person name="Le Lec M.F."/>
            <person name="Gruber M.A.M."/>
            <person name="Quinn O."/>
            <person name="Lovegrove M."/>
            <person name="Duncan E.J."/>
            <person name="Remnant E.J."/>
            <person name="Van Eeckhoven J."/>
            <person name="Graham B."/>
            <person name="Knapp R.A."/>
            <person name="Langford K.W."/>
            <person name="Kronenberg Z."/>
            <person name="Press M.O."/>
            <person name="Eacker S.M."/>
            <person name="Wilson-Rankin E.E."/>
            <person name="Purcell J."/>
            <person name="Lester P.J."/>
            <person name="Dearden P.K."/>
        </authorList>
    </citation>
    <scope>NUCLEOTIDE SEQUENCE</scope>
    <source>
        <strain evidence="2">Volc-1</strain>
    </source>
</reference>
<keyword evidence="3" id="KW-1185">Reference proteome</keyword>
<name>A0A834UCY0_VESPE</name>
<organism evidence="2 3">
    <name type="scientific">Vespula pensylvanica</name>
    <name type="common">Western yellow jacket</name>
    <name type="synonym">Wasp</name>
    <dbReference type="NCBI Taxonomy" id="30213"/>
    <lineage>
        <taxon>Eukaryota</taxon>
        <taxon>Metazoa</taxon>
        <taxon>Ecdysozoa</taxon>
        <taxon>Arthropoda</taxon>
        <taxon>Hexapoda</taxon>
        <taxon>Insecta</taxon>
        <taxon>Pterygota</taxon>
        <taxon>Neoptera</taxon>
        <taxon>Endopterygota</taxon>
        <taxon>Hymenoptera</taxon>
        <taxon>Apocrita</taxon>
        <taxon>Aculeata</taxon>
        <taxon>Vespoidea</taxon>
        <taxon>Vespidae</taxon>
        <taxon>Vespinae</taxon>
        <taxon>Vespula</taxon>
    </lineage>
</organism>
<dbReference type="EMBL" id="JACSDY010000003">
    <property type="protein sequence ID" value="KAF7431749.1"/>
    <property type="molecule type" value="Genomic_DNA"/>
</dbReference>
<evidence type="ECO:0000313" key="3">
    <source>
        <dbReference type="Proteomes" id="UP000600918"/>
    </source>
</evidence>
<sequence>MDIKLVWFFVPADSPIKTDSKILSQLPPNKTPQADDLVGYSGFDRVSNHSPHVSLLPDFSDIFFLPFFLSHNDDDDDDDDDVKISELTKRERRREGETEIVYGVSAFIGATAYWHYSDSQGKDSGTRVKQGIRRRHDDDDDDDDYDNDDKGVRVGILWENYPFCHIQEHDIVNRMISP</sequence>
<evidence type="ECO:0000256" key="1">
    <source>
        <dbReference type="SAM" id="MobiDB-lite"/>
    </source>
</evidence>
<feature type="compositionally biased region" description="Acidic residues" evidence="1">
    <location>
        <begin position="138"/>
        <end position="147"/>
    </location>
</feature>
<gene>
    <name evidence="2" type="ORF">H0235_004673</name>
</gene>
<proteinExistence type="predicted"/>
<protein>
    <submittedName>
        <fullName evidence="2">Uncharacterized protein</fullName>
    </submittedName>
</protein>
<comment type="caution">
    <text evidence="2">The sequence shown here is derived from an EMBL/GenBank/DDBJ whole genome shotgun (WGS) entry which is preliminary data.</text>
</comment>
<dbReference type="AlphaFoldDB" id="A0A834UCY0"/>
<feature type="region of interest" description="Disordered" evidence="1">
    <location>
        <begin position="119"/>
        <end position="147"/>
    </location>
</feature>
<dbReference type="Proteomes" id="UP000600918">
    <property type="component" value="Unassembled WGS sequence"/>
</dbReference>
<evidence type="ECO:0000313" key="2">
    <source>
        <dbReference type="EMBL" id="KAF7431749.1"/>
    </source>
</evidence>
<accession>A0A834UCY0</accession>